<evidence type="ECO:0000313" key="1">
    <source>
        <dbReference type="EMBL" id="KKB39660.1"/>
    </source>
</evidence>
<name>A0A0F5I321_BACTR</name>
<dbReference type="RefSeq" id="WP_052725889.1">
    <property type="nucleotide sequence ID" value="NZ_JWIR02000040.1"/>
</dbReference>
<protein>
    <submittedName>
        <fullName evidence="1">Uncharacterized protein</fullName>
    </submittedName>
</protein>
<dbReference type="OrthoDB" id="3893742at2"/>
<comment type="caution">
    <text evidence="1">The sequence shown here is derived from an EMBL/GenBank/DDBJ whole genome shotgun (WGS) entry which is preliminary data.</text>
</comment>
<keyword evidence="2" id="KW-1185">Reference proteome</keyword>
<dbReference type="STRING" id="1221996.QY95_02290"/>
<organism evidence="1 2">
    <name type="scientific">Bacillus thermotolerans</name>
    <name type="common">Quasibacillus thermotolerans</name>
    <dbReference type="NCBI Taxonomy" id="1221996"/>
    <lineage>
        <taxon>Bacteria</taxon>
        <taxon>Bacillati</taxon>
        <taxon>Bacillota</taxon>
        <taxon>Bacilli</taxon>
        <taxon>Bacillales</taxon>
        <taxon>Bacillaceae</taxon>
        <taxon>Bacillus</taxon>
    </lineage>
</organism>
<evidence type="ECO:0000313" key="2">
    <source>
        <dbReference type="Proteomes" id="UP000031563"/>
    </source>
</evidence>
<dbReference type="AlphaFoldDB" id="A0A0F5I321"/>
<reference evidence="1" key="1">
    <citation type="submission" date="2015-02" db="EMBL/GenBank/DDBJ databases">
        <title>Genome Assembly of Bacillaceae bacterium MTCC 8252.</title>
        <authorList>
            <person name="Verma A."/>
            <person name="Khatri I."/>
            <person name="Mual P."/>
            <person name="Subramanian S."/>
            <person name="Krishnamurthi S."/>
        </authorList>
    </citation>
    <scope>NUCLEOTIDE SEQUENCE [LARGE SCALE GENOMIC DNA]</scope>
    <source>
        <strain evidence="1">MTCC 8252</strain>
    </source>
</reference>
<dbReference type="EMBL" id="JWIR02000040">
    <property type="protein sequence ID" value="KKB39660.1"/>
    <property type="molecule type" value="Genomic_DNA"/>
</dbReference>
<proteinExistence type="predicted"/>
<dbReference type="Proteomes" id="UP000031563">
    <property type="component" value="Unassembled WGS sequence"/>
</dbReference>
<sequence length="606" mass="68549">MGLFLFASEDSFERALNQLRRTPVFTKSLFQQAVFEEAANLLEERDGLQKLYQYAHLFDEAGVFIGKPWENVRKLNPVLVRGTLHAGGAMAAAEAMSNLRMLAIAKGEYIHPEITANEAVEFLAKILALNLDLLLMKETEENRVKQLYKDKQASEILGFISEHCFSPLVFQSLYQEVNNLAVQRPIVTDKILKLIASAKRLADGREEPSSLMHYEQAVYSPSDMSAAGDQYVTMLKASDDLLLIREAEQLRTSMEETGLVSSFHPVFLNYINEEKPNLLPHLLAADETAKEHLHLHLSLISSLISSINIQTGRSIYGLMRLLQRKIFTDEFVKEMQRLVNISLHRKVKNSLKRVYERSEPEVLRSHVISGMISVLGQPLGIGQGFNPTCQSTRALSYWSQTEPVLLLKMYNHFLENNEIILDFEGKALSSAALPHVPLDDKANIDTVSLLLVPHLNSVYLEMLRLANKREQDPHKWVNPAFQIKGIWTGFSDIYNDPIFAARFYRHYHPSHNPKVNEGLPQPAGITIYNQSGQILGAHAVLIQRVDHDSEGLTRVYFYNPNNDSLQIWGGSIKTSVAGNGEQEGEASLLFEDFLKFLYAFHYPADE</sequence>
<gene>
    <name evidence="1" type="ORF">QY95_02290</name>
</gene>
<accession>A0A0F5I321</accession>